<dbReference type="EMBL" id="CAJPEV010000466">
    <property type="protein sequence ID" value="CAG0885567.1"/>
    <property type="molecule type" value="Genomic_DNA"/>
</dbReference>
<dbReference type="PROSITE" id="PS00028">
    <property type="entry name" value="ZINC_FINGER_C2H2_1"/>
    <property type="match status" value="10"/>
</dbReference>
<dbReference type="GO" id="GO:0006098">
    <property type="term" value="P:pentose-phosphate shunt"/>
    <property type="evidence" value="ECO:0007669"/>
    <property type="project" value="InterPro"/>
</dbReference>
<dbReference type="FunFam" id="3.20.20.70:FF:000074">
    <property type="entry name" value="Ribulose-phosphate 3-epimerase"/>
    <property type="match status" value="1"/>
</dbReference>
<dbReference type="GO" id="GO:0008270">
    <property type="term" value="F:zinc ion binding"/>
    <property type="evidence" value="ECO:0007669"/>
    <property type="project" value="UniProtKB-KW"/>
</dbReference>
<dbReference type="PANTHER" id="PTHR11749">
    <property type="entry name" value="RIBULOSE-5-PHOSPHATE-3-EPIMERASE"/>
    <property type="match status" value="1"/>
</dbReference>
<evidence type="ECO:0000256" key="13">
    <source>
        <dbReference type="ARBA" id="ARBA00023235"/>
    </source>
</evidence>
<keyword evidence="12" id="KW-0862">Zinc</keyword>
<evidence type="ECO:0000259" key="16">
    <source>
        <dbReference type="PROSITE" id="PS50157"/>
    </source>
</evidence>
<gene>
    <name evidence="17" type="ORF">DSTB1V02_LOCUS3530</name>
</gene>
<comment type="cofactor">
    <cofactor evidence="4">
        <name>Zn(2+)</name>
        <dbReference type="ChEBI" id="CHEBI:29105"/>
    </cofactor>
</comment>
<dbReference type="HAMAP" id="MF_02227">
    <property type="entry name" value="RPE"/>
    <property type="match status" value="1"/>
</dbReference>
<evidence type="ECO:0000256" key="9">
    <source>
        <dbReference type="ARBA" id="ARBA00013920"/>
    </source>
</evidence>
<dbReference type="Gene3D" id="3.20.20.70">
    <property type="entry name" value="Aldolase class I"/>
    <property type="match status" value="1"/>
</dbReference>
<dbReference type="AlphaFoldDB" id="A0A7R8X4F6"/>
<evidence type="ECO:0000256" key="3">
    <source>
        <dbReference type="ARBA" id="ARBA00001941"/>
    </source>
</evidence>
<feature type="domain" description="C2H2-type" evidence="16">
    <location>
        <begin position="318"/>
        <end position="346"/>
    </location>
</feature>
<dbReference type="PROSITE" id="PS01085">
    <property type="entry name" value="RIBUL_P_3_EPIMER_1"/>
    <property type="match status" value="1"/>
</dbReference>
<dbReference type="FunFam" id="3.30.160.60:FF:000446">
    <property type="entry name" value="Zinc finger protein"/>
    <property type="match status" value="1"/>
</dbReference>
<evidence type="ECO:0000256" key="15">
    <source>
        <dbReference type="PROSITE-ProRule" id="PRU00042"/>
    </source>
</evidence>
<dbReference type="SUPFAM" id="SSF51366">
    <property type="entry name" value="Ribulose-phoshate binding barrel"/>
    <property type="match status" value="1"/>
</dbReference>
<sequence length="1003" mass="113609">MFLRVRDLEARLTQLSSDVEALRREKLSFDNLNGSEVCLYTSFNRETFSILRDFLREWMEGNCYRKTEEGPVSLNCDSQLLLTLMKFKHAFLDEDLAVRFHINQEGVKSVIIRTLQHLLDVLRDLGVLNNFENEFLENEEEIPWNSVVFHVINMKSLDKGVSPKYLRALLVIGSNGFIRHVTKCYSVEYDCESSIFPPLDNCDIRALVKLGHNLHVEERYVNDLKAVISELSPLETSVMVKGTGPHLKHLKQVIQRLESFKILDCLTSVLLPHATTLLEVIACMVNIGILQDKAGLNSSKSLQGRKESLSCDQSRTGHICPHCNKLFAKKDTLMVHIRSIHTGERPFHCPHCTKTFAARSKLNVHLQDHDDKNHICPECGKIFRRWDLLEKHLKTHSQEKPFKCPTCPKAFNMRKKLTDHLKVHEKRHSAGGEHSSWLRQERKSPKRHKVEGLYACPMKKCKVGFPDMALLQKHFRAHIKGRSYMCEECGLLVTSQFTLQRHQKVHRLKSLSVDAVSEEVLKPFQCDYCLRRYQTKESLYHHSRHHQGPPQFQCNVCFKNFFRSDSLSAHRLLHGGRKCEIHRTCEAGKDRKAGNQVSCCFCSASYSSHHDFLVHIQKSHWEEFPLRCEACCLGFCKVVNYKAHIRTHHSGSSSALAASTLEAGVACTPVSPAKNVVKVSQDEFPLDVGDARDILLPDYQDGQEFHISGTRESLITPVMEVEQQFHNHEIDVYLNDDAVSPSCDYMLTLPNLLPFLMDDMEERWMQKGLRAALQLTSPQGKKLARVGPSILNSDLSNLAGECERIMNSGADYLHLDVMDGHFVPNLTFGHPIIKCLRHKVKEAFFDMHMMVANPEAWVEPVADAGGDQYIFHLEATSDPKTLCRKIREAGMKAGIGIKPKTPIEAVVPHVPHADVILIMTVEPGFGGQKFMADMMPKVEFLRKTFPELDIEVDGGVGLDSVQTCAQAGANMIVSGTAVTGSSEPQVVIAELRRTAQELLDKHT</sequence>
<feature type="domain" description="C2H2-type" evidence="16">
    <location>
        <begin position="524"/>
        <end position="551"/>
    </location>
</feature>
<dbReference type="SMART" id="SM00355">
    <property type="entry name" value="ZnF_C2H2"/>
    <property type="match status" value="10"/>
</dbReference>
<evidence type="ECO:0000256" key="1">
    <source>
        <dbReference type="ARBA" id="ARBA00001782"/>
    </source>
</evidence>
<evidence type="ECO:0000256" key="10">
    <source>
        <dbReference type="ARBA" id="ARBA00022723"/>
    </source>
</evidence>
<dbReference type="GO" id="GO:0005975">
    <property type="term" value="P:carbohydrate metabolic process"/>
    <property type="evidence" value="ECO:0007669"/>
    <property type="project" value="InterPro"/>
</dbReference>
<feature type="domain" description="C2H2-type" evidence="16">
    <location>
        <begin position="454"/>
        <end position="483"/>
    </location>
</feature>
<comment type="similarity">
    <text evidence="7">Belongs to the ribulose-phosphate 3-epimerase family.</text>
</comment>
<dbReference type="GO" id="GO:0004750">
    <property type="term" value="F:D-ribulose-phosphate 3-epimerase activity"/>
    <property type="evidence" value="ECO:0007669"/>
    <property type="project" value="UniProtKB-EC"/>
</dbReference>
<dbReference type="Pfam" id="PF13613">
    <property type="entry name" value="HTH_Tnp_4"/>
    <property type="match status" value="1"/>
</dbReference>
<dbReference type="Gene3D" id="3.30.160.60">
    <property type="entry name" value="Classic Zinc Finger"/>
    <property type="match status" value="6"/>
</dbReference>
<accession>A0A7R8X4F6</accession>
<dbReference type="FunFam" id="3.30.160.60:FF:002343">
    <property type="entry name" value="Zinc finger protein 33A"/>
    <property type="match status" value="1"/>
</dbReference>
<evidence type="ECO:0000313" key="18">
    <source>
        <dbReference type="Proteomes" id="UP000677054"/>
    </source>
</evidence>
<comment type="cofactor">
    <cofactor evidence="2">
        <name>Mn(2+)</name>
        <dbReference type="ChEBI" id="CHEBI:29035"/>
    </cofactor>
</comment>
<evidence type="ECO:0000313" key="17">
    <source>
        <dbReference type="EMBL" id="CAD7243614.1"/>
    </source>
</evidence>
<evidence type="ECO:0000256" key="11">
    <source>
        <dbReference type="ARBA" id="ARBA00022771"/>
    </source>
</evidence>
<comment type="cofactor">
    <cofactor evidence="5">
        <name>Fe(2+)</name>
        <dbReference type="ChEBI" id="CHEBI:29033"/>
    </cofactor>
</comment>
<dbReference type="InterPro" id="IPR027805">
    <property type="entry name" value="Transposase_HTH_dom"/>
</dbReference>
<feature type="domain" description="C2H2-type" evidence="16">
    <location>
        <begin position="484"/>
        <end position="506"/>
    </location>
</feature>
<evidence type="ECO:0000256" key="14">
    <source>
        <dbReference type="ARBA" id="ARBA00029933"/>
    </source>
</evidence>
<feature type="domain" description="C2H2-type" evidence="16">
    <location>
        <begin position="626"/>
        <end position="654"/>
    </location>
</feature>
<evidence type="ECO:0000256" key="7">
    <source>
        <dbReference type="ARBA" id="ARBA00009541"/>
    </source>
</evidence>
<dbReference type="GO" id="GO:0005634">
    <property type="term" value="C:nucleus"/>
    <property type="evidence" value="ECO:0007669"/>
    <property type="project" value="UniProtKB-ARBA"/>
</dbReference>
<dbReference type="CDD" id="cd00429">
    <property type="entry name" value="RPE"/>
    <property type="match status" value="1"/>
</dbReference>
<dbReference type="GO" id="GO:0006355">
    <property type="term" value="P:regulation of DNA-templated transcription"/>
    <property type="evidence" value="ECO:0007669"/>
    <property type="project" value="UniProtKB-ARBA"/>
</dbReference>
<dbReference type="NCBIfam" id="TIGR01163">
    <property type="entry name" value="rpe"/>
    <property type="match status" value="1"/>
</dbReference>
<evidence type="ECO:0000256" key="12">
    <source>
        <dbReference type="ARBA" id="ARBA00022833"/>
    </source>
</evidence>
<dbReference type="Pfam" id="PF00096">
    <property type="entry name" value="zf-C2H2"/>
    <property type="match status" value="5"/>
</dbReference>
<dbReference type="Proteomes" id="UP000677054">
    <property type="component" value="Unassembled WGS sequence"/>
</dbReference>
<proteinExistence type="inferred from homology"/>
<evidence type="ECO:0000256" key="8">
    <source>
        <dbReference type="ARBA" id="ARBA00013188"/>
    </source>
</evidence>
<feature type="domain" description="C2H2-type" evidence="16">
    <location>
        <begin position="402"/>
        <end position="429"/>
    </location>
</feature>
<evidence type="ECO:0000256" key="5">
    <source>
        <dbReference type="ARBA" id="ARBA00001954"/>
    </source>
</evidence>
<dbReference type="InterPro" id="IPR000056">
    <property type="entry name" value="Ribul_P_3_epim-like"/>
</dbReference>
<dbReference type="EMBL" id="LR899983">
    <property type="protein sequence ID" value="CAD7243614.1"/>
    <property type="molecule type" value="Genomic_DNA"/>
</dbReference>
<dbReference type="InterPro" id="IPR013087">
    <property type="entry name" value="Znf_C2H2_type"/>
</dbReference>
<dbReference type="PROSITE" id="PS50157">
    <property type="entry name" value="ZINC_FINGER_C2H2_2"/>
    <property type="match status" value="9"/>
</dbReference>
<comment type="cofactor">
    <cofactor evidence="3">
        <name>Co(2+)</name>
        <dbReference type="ChEBI" id="CHEBI:48828"/>
    </cofactor>
</comment>
<dbReference type="PROSITE" id="PS01086">
    <property type="entry name" value="RIBUL_P_3_EPIMER_2"/>
    <property type="match status" value="1"/>
</dbReference>
<dbReference type="OrthoDB" id="1927044at2759"/>
<dbReference type="SUPFAM" id="SSF57667">
    <property type="entry name" value="beta-beta-alpha zinc fingers"/>
    <property type="match status" value="4"/>
</dbReference>
<feature type="domain" description="C2H2-type" evidence="16">
    <location>
        <begin position="374"/>
        <end position="401"/>
    </location>
</feature>
<dbReference type="InterPro" id="IPR013785">
    <property type="entry name" value="Aldolase_TIM"/>
</dbReference>
<comment type="pathway">
    <text evidence="6">Carbohydrate degradation; pentose phosphate pathway; D-xylulose 5-phosphate from D-ribulose 5-phosphate (non-oxidative stage): step 1/1.</text>
</comment>
<protein>
    <recommendedName>
        <fullName evidence="9">Ribulose-phosphate 3-epimerase</fullName>
        <ecNumber evidence="8">5.1.3.1</ecNumber>
    </recommendedName>
    <alternativeName>
        <fullName evidence="14">RPE</fullName>
    </alternativeName>
</protein>
<keyword evidence="10" id="KW-0479">Metal-binding</keyword>
<comment type="catalytic activity">
    <reaction evidence="1">
        <text>D-ribulose 5-phosphate = D-xylulose 5-phosphate</text>
        <dbReference type="Rhea" id="RHEA:13677"/>
        <dbReference type="ChEBI" id="CHEBI:57737"/>
        <dbReference type="ChEBI" id="CHEBI:58121"/>
        <dbReference type="EC" id="5.1.3.1"/>
    </reaction>
</comment>
<dbReference type="InterPro" id="IPR026019">
    <property type="entry name" value="Ribul_P_3_epim"/>
</dbReference>
<reference evidence="17" key="1">
    <citation type="submission" date="2020-11" db="EMBL/GenBank/DDBJ databases">
        <authorList>
            <person name="Tran Van P."/>
        </authorList>
    </citation>
    <scope>NUCLEOTIDE SEQUENCE</scope>
</reference>
<feature type="domain" description="C2H2-type" evidence="16">
    <location>
        <begin position="347"/>
        <end position="374"/>
    </location>
</feature>
<feature type="domain" description="C2H2-type" evidence="16">
    <location>
        <begin position="552"/>
        <end position="579"/>
    </location>
</feature>
<evidence type="ECO:0000256" key="6">
    <source>
        <dbReference type="ARBA" id="ARBA00005016"/>
    </source>
</evidence>
<keyword evidence="18" id="KW-1185">Reference proteome</keyword>
<name>A0A7R8X4F6_9CRUS</name>
<evidence type="ECO:0000256" key="2">
    <source>
        <dbReference type="ARBA" id="ARBA00001936"/>
    </source>
</evidence>
<evidence type="ECO:0000256" key="4">
    <source>
        <dbReference type="ARBA" id="ARBA00001947"/>
    </source>
</evidence>
<dbReference type="Pfam" id="PF00834">
    <property type="entry name" value="Ribul_P_3_epim"/>
    <property type="match status" value="1"/>
</dbReference>
<keyword evidence="11 15" id="KW-0863">Zinc-finger</keyword>
<dbReference type="NCBIfam" id="NF004076">
    <property type="entry name" value="PRK05581.1-4"/>
    <property type="match status" value="1"/>
</dbReference>
<keyword evidence="13" id="KW-0413">Isomerase</keyword>
<dbReference type="EC" id="5.1.3.1" evidence="8"/>
<dbReference type="InterPro" id="IPR036236">
    <property type="entry name" value="Znf_C2H2_sf"/>
</dbReference>
<organism evidence="17">
    <name type="scientific">Darwinula stevensoni</name>
    <dbReference type="NCBI Taxonomy" id="69355"/>
    <lineage>
        <taxon>Eukaryota</taxon>
        <taxon>Metazoa</taxon>
        <taxon>Ecdysozoa</taxon>
        <taxon>Arthropoda</taxon>
        <taxon>Crustacea</taxon>
        <taxon>Oligostraca</taxon>
        <taxon>Ostracoda</taxon>
        <taxon>Podocopa</taxon>
        <taxon>Podocopida</taxon>
        <taxon>Darwinulocopina</taxon>
        <taxon>Darwinuloidea</taxon>
        <taxon>Darwinulidae</taxon>
        <taxon>Darwinula</taxon>
    </lineage>
</organism>
<dbReference type="InterPro" id="IPR011060">
    <property type="entry name" value="RibuloseP-bd_barrel"/>
</dbReference>